<proteinExistence type="predicted"/>
<reference evidence="2" key="4">
    <citation type="journal article" date="2015" name="G3 (Bethesda)">
        <title>Genome sequences of three phytopathogenic species of the Magnaporthaceae family of fungi.</title>
        <authorList>
            <person name="Okagaki L.H."/>
            <person name="Nunes C.C."/>
            <person name="Sailsbery J."/>
            <person name="Clay B."/>
            <person name="Brown D."/>
            <person name="John T."/>
            <person name="Oh Y."/>
            <person name="Young N."/>
            <person name="Fitzgerald M."/>
            <person name="Haas B.J."/>
            <person name="Zeng Q."/>
            <person name="Young S."/>
            <person name="Adiconis X."/>
            <person name="Fan L."/>
            <person name="Levin J.Z."/>
            <person name="Mitchell T.K."/>
            <person name="Okubara P.A."/>
            <person name="Farman M.L."/>
            <person name="Kohn L.M."/>
            <person name="Birren B."/>
            <person name="Ma L.-J."/>
            <person name="Dean R.A."/>
        </authorList>
    </citation>
    <scope>NUCLEOTIDE SEQUENCE</scope>
    <source>
        <strain evidence="2">R3-111a-1</strain>
    </source>
</reference>
<dbReference type="EMBL" id="GL385446">
    <property type="protein sequence ID" value="EJT68645.1"/>
    <property type="molecule type" value="Genomic_DNA"/>
</dbReference>
<sequence length="113" mass="12145">MDDHVVGNLKEFKCRTGHCGSTSGLCSTSIVDIRAAKGLMKSLLPCLLEQGLAQFFGHEIYLYPSDLHDTRQGGAGDRQLEPVWLRHYVGGGGCYCGDTCRGGRQGPQSAQGT</sequence>
<dbReference type="AlphaFoldDB" id="J3PJU6"/>
<dbReference type="GeneID" id="20354243"/>
<reference evidence="2" key="5">
    <citation type="submission" date="2018-04" db="UniProtKB">
        <authorList>
            <consortium name="EnsemblFungi"/>
        </authorList>
    </citation>
    <scope>IDENTIFICATION</scope>
    <source>
        <strain evidence="2">R3-111a-1</strain>
    </source>
</reference>
<evidence type="ECO:0000313" key="3">
    <source>
        <dbReference type="Proteomes" id="UP000006039"/>
    </source>
</evidence>
<protein>
    <submittedName>
        <fullName evidence="1 2">Uncharacterized protein</fullName>
    </submittedName>
</protein>
<dbReference type="RefSeq" id="XP_009229969.1">
    <property type="nucleotide sequence ID" value="XM_009231705.1"/>
</dbReference>
<dbReference type="Proteomes" id="UP000006039">
    <property type="component" value="Unassembled WGS sequence"/>
</dbReference>
<evidence type="ECO:0000313" key="2">
    <source>
        <dbReference type="EnsemblFungi" id="EJT68645"/>
    </source>
</evidence>
<organism evidence="1">
    <name type="scientific">Gaeumannomyces tritici (strain R3-111a-1)</name>
    <name type="common">Wheat and barley take-all root rot fungus</name>
    <name type="synonym">Gaeumannomyces graminis var. tritici</name>
    <dbReference type="NCBI Taxonomy" id="644352"/>
    <lineage>
        <taxon>Eukaryota</taxon>
        <taxon>Fungi</taxon>
        <taxon>Dikarya</taxon>
        <taxon>Ascomycota</taxon>
        <taxon>Pezizomycotina</taxon>
        <taxon>Sordariomycetes</taxon>
        <taxon>Sordariomycetidae</taxon>
        <taxon>Magnaporthales</taxon>
        <taxon>Magnaporthaceae</taxon>
        <taxon>Gaeumannomyces</taxon>
    </lineage>
</organism>
<keyword evidence="3" id="KW-1185">Reference proteome</keyword>
<accession>J3PJU6</accession>
<name>J3PJU6_GAET3</name>
<reference evidence="1" key="2">
    <citation type="submission" date="2010-07" db="EMBL/GenBank/DDBJ databases">
        <authorList>
            <consortium name="The Broad Institute Genome Sequencing Platform"/>
            <consortium name="Broad Institute Genome Sequencing Center for Infectious Disease"/>
            <person name="Ma L.-J."/>
            <person name="Dead R."/>
            <person name="Young S."/>
            <person name="Zeng Q."/>
            <person name="Koehrsen M."/>
            <person name="Alvarado L."/>
            <person name="Berlin A."/>
            <person name="Chapman S.B."/>
            <person name="Chen Z."/>
            <person name="Freedman E."/>
            <person name="Gellesch M."/>
            <person name="Goldberg J."/>
            <person name="Griggs A."/>
            <person name="Gujja S."/>
            <person name="Heilman E.R."/>
            <person name="Heiman D."/>
            <person name="Hepburn T."/>
            <person name="Howarth C."/>
            <person name="Jen D."/>
            <person name="Larson L."/>
            <person name="Mehta T."/>
            <person name="Neiman D."/>
            <person name="Pearson M."/>
            <person name="Roberts A."/>
            <person name="Saif S."/>
            <person name="Shea T."/>
            <person name="Shenoy N."/>
            <person name="Sisk P."/>
            <person name="Stolte C."/>
            <person name="Sykes S."/>
            <person name="Walk T."/>
            <person name="White J."/>
            <person name="Yandava C."/>
            <person name="Haas B."/>
            <person name="Nusbaum C."/>
            <person name="Birren B."/>
        </authorList>
    </citation>
    <scope>NUCLEOTIDE SEQUENCE</scope>
    <source>
        <strain evidence="1">R3-111a-1</strain>
    </source>
</reference>
<evidence type="ECO:0000313" key="1">
    <source>
        <dbReference type="EMBL" id="EJT68645.1"/>
    </source>
</evidence>
<dbReference type="VEuPathDB" id="FungiDB:GGTG_13785"/>
<gene>
    <name evidence="2" type="primary">20354243</name>
    <name evidence="1" type="ORF">GGTG_13785</name>
</gene>
<dbReference type="HOGENOM" id="CLU_2133682_0_0_1"/>
<dbReference type="EnsemblFungi" id="EJT68645">
    <property type="protein sequence ID" value="EJT68645"/>
    <property type="gene ID" value="GGTG_13785"/>
</dbReference>
<reference evidence="1" key="3">
    <citation type="submission" date="2010-09" db="EMBL/GenBank/DDBJ databases">
        <title>Annotation of Gaeumannomyces graminis var. tritici R3-111a-1.</title>
        <authorList>
            <consortium name="The Broad Institute Genome Sequencing Platform"/>
            <person name="Ma L.-J."/>
            <person name="Dead R."/>
            <person name="Young S.K."/>
            <person name="Zeng Q."/>
            <person name="Gargeya S."/>
            <person name="Fitzgerald M."/>
            <person name="Haas B."/>
            <person name="Abouelleil A."/>
            <person name="Alvarado L."/>
            <person name="Arachchi H.M."/>
            <person name="Berlin A."/>
            <person name="Brown A."/>
            <person name="Chapman S.B."/>
            <person name="Chen Z."/>
            <person name="Dunbar C."/>
            <person name="Freedman E."/>
            <person name="Gearin G."/>
            <person name="Gellesch M."/>
            <person name="Goldberg J."/>
            <person name="Griggs A."/>
            <person name="Gujja S."/>
            <person name="Heiman D."/>
            <person name="Howarth C."/>
            <person name="Larson L."/>
            <person name="Lui A."/>
            <person name="MacDonald P.J.P."/>
            <person name="Mehta T."/>
            <person name="Montmayeur A."/>
            <person name="Murphy C."/>
            <person name="Neiman D."/>
            <person name="Pearson M."/>
            <person name="Priest M."/>
            <person name="Roberts A."/>
            <person name="Saif S."/>
            <person name="Shea T."/>
            <person name="Shenoy N."/>
            <person name="Sisk P."/>
            <person name="Stolte C."/>
            <person name="Sykes S."/>
            <person name="Yandava C."/>
            <person name="Wortman J."/>
            <person name="Nusbaum C."/>
            <person name="Birren B."/>
        </authorList>
    </citation>
    <scope>NUCLEOTIDE SEQUENCE</scope>
    <source>
        <strain evidence="1">R3-111a-1</strain>
    </source>
</reference>
<reference evidence="3" key="1">
    <citation type="submission" date="2010-07" db="EMBL/GenBank/DDBJ databases">
        <title>The genome sequence of Gaeumannomyces graminis var. tritici strain R3-111a-1.</title>
        <authorList>
            <consortium name="The Broad Institute Genome Sequencing Platform"/>
            <person name="Ma L.-J."/>
            <person name="Dead R."/>
            <person name="Young S."/>
            <person name="Zeng Q."/>
            <person name="Koehrsen M."/>
            <person name="Alvarado L."/>
            <person name="Berlin A."/>
            <person name="Chapman S.B."/>
            <person name="Chen Z."/>
            <person name="Freedman E."/>
            <person name="Gellesch M."/>
            <person name="Goldberg J."/>
            <person name="Griggs A."/>
            <person name="Gujja S."/>
            <person name="Heilman E.R."/>
            <person name="Heiman D."/>
            <person name="Hepburn T."/>
            <person name="Howarth C."/>
            <person name="Jen D."/>
            <person name="Larson L."/>
            <person name="Mehta T."/>
            <person name="Neiman D."/>
            <person name="Pearson M."/>
            <person name="Roberts A."/>
            <person name="Saif S."/>
            <person name="Shea T."/>
            <person name="Shenoy N."/>
            <person name="Sisk P."/>
            <person name="Stolte C."/>
            <person name="Sykes S."/>
            <person name="Walk T."/>
            <person name="White J."/>
            <person name="Yandava C."/>
            <person name="Haas B."/>
            <person name="Nusbaum C."/>
            <person name="Birren B."/>
        </authorList>
    </citation>
    <scope>NUCLEOTIDE SEQUENCE [LARGE SCALE GENOMIC DNA]</scope>
    <source>
        <strain evidence="3">R3-111a-1</strain>
    </source>
</reference>